<dbReference type="FunFam" id="3.40.50.720:FF:000121">
    <property type="entry name" value="Prostaglandin reductase 2"/>
    <property type="match status" value="1"/>
</dbReference>
<feature type="domain" description="Enoyl reductase (ER)" evidence="2">
    <location>
        <begin position="20"/>
        <end position="341"/>
    </location>
</feature>
<keyword evidence="1" id="KW-0560">Oxidoreductase</keyword>
<proteinExistence type="predicted"/>
<evidence type="ECO:0000313" key="3">
    <source>
        <dbReference type="EMBL" id="CCG84704.1"/>
    </source>
</evidence>
<reference evidence="3 4" key="1">
    <citation type="journal article" date="2013" name="MBio">
        <title>Genome sequencing of the plant pathogen Taphrina deformans, the causal agent of peach leaf curl.</title>
        <authorList>
            <person name="Cisse O.H."/>
            <person name="Almeida J.M.G.C.F."/>
            <person name="Fonseca A."/>
            <person name="Kumar A.A."/>
            <person name="Salojaervi J."/>
            <person name="Overmyer K."/>
            <person name="Hauser P.M."/>
            <person name="Pagni M."/>
        </authorList>
    </citation>
    <scope>NUCLEOTIDE SEQUENCE [LARGE SCALE GENOMIC DNA]</scope>
    <source>
        <strain evidence="4">PYCC 5710 / ATCC 11124 / CBS 356.35 / IMI 108563 / JCM 9778 / NBRC 8474</strain>
    </source>
</reference>
<comment type="caution">
    <text evidence="3">The sequence shown here is derived from an EMBL/GenBank/DDBJ whole genome shotgun (WGS) entry which is preliminary data.</text>
</comment>
<dbReference type="InterPro" id="IPR036291">
    <property type="entry name" value="NAD(P)-bd_dom_sf"/>
</dbReference>
<evidence type="ECO:0000313" key="4">
    <source>
        <dbReference type="Proteomes" id="UP000013776"/>
    </source>
</evidence>
<dbReference type="InterPro" id="IPR041694">
    <property type="entry name" value="ADH_N_2"/>
</dbReference>
<accession>R4XN84</accession>
<name>R4XN84_TAPDE</name>
<gene>
    <name evidence="3" type="ORF">TAPDE_005216</name>
</gene>
<dbReference type="SUPFAM" id="SSF50129">
    <property type="entry name" value="GroES-like"/>
    <property type="match status" value="1"/>
</dbReference>
<dbReference type="SMART" id="SM00829">
    <property type="entry name" value="PKS_ER"/>
    <property type="match status" value="1"/>
</dbReference>
<dbReference type="eggNOG" id="KOG1196">
    <property type="taxonomic scope" value="Eukaryota"/>
</dbReference>
<dbReference type="GO" id="GO:0016628">
    <property type="term" value="F:oxidoreductase activity, acting on the CH-CH group of donors, NAD or NADP as acceptor"/>
    <property type="evidence" value="ECO:0007669"/>
    <property type="project" value="InterPro"/>
</dbReference>
<dbReference type="InterPro" id="IPR011032">
    <property type="entry name" value="GroES-like_sf"/>
</dbReference>
<sequence>MTSNNAIIFSKAPTDFPVVGEHLKFEKREFKLPEPGKDEVVTENIYVSIDPYQRGRMRNPKIKSYSPPFPLNEPIRNAGVARVYKSNNSKFAKGDLVYVQGCEWSEYTLFTAQETQAMNKINNQHNIPLSNFVGAVGMPGMTAYSSFYEIGKPQKGETIFISAASGAVGQIVGQLAKREGLRVVGSAGTDDKVKHLKELNFDEAFNYKTEKPSEALSKYCPDGVDIYFENVGGETLDAVLDAANNHARFIMCGMISQYNTADKYGVKNLMQIVAKRLTLQGFIVSDPNFWPKYQNDFYTNVPKWLASGEIKYREDIADGLEAGADKFVGMLKGENFGKTMIRIRPE</sequence>
<dbReference type="Pfam" id="PF16884">
    <property type="entry name" value="ADH_N_2"/>
    <property type="match status" value="1"/>
</dbReference>
<dbReference type="Pfam" id="PF00107">
    <property type="entry name" value="ADH_zinc_N"/>
    <property type="match status" value="1"/>
</dbReference>
<dbReference type="InterPro" id="IPR045010">
    <property type="entry name" value="MDR_fam"/>
</dbReference>
<dbReference type="STRING" id="1097556.R4XN84"/>
<dbReference type="PANTHER" id="PTHR43205:SF7">
    <property type="entry name" value="PROSTAGLANDIN REDUCTASE 1"/>
    <property type="match status" value="1"/>
</dbReference>
<protein>
    <recommendedName>
        <fullName evidence="2">Enoyl reductase (ER) domain-containing protein</fullName>
    </recommendedName>
</protein>
<dbReference type="SUPFAM" id="SSF51735">
    <property type="entry name" value="NAD(P)-binding Rossmann-fold domains"/>
    <property type="match status" value="1"/>
</dbReference>
<organism evidence="3 4">
    <name type="scientific">Taphrina deformans (strain PYCC 5710 / ATCC 11124 / CBS 356.35 / IMI 108563 / JCM 9778 / NBRC 8474)</name>
    <name type="common">Peach leaf curl fungus</name>
    <name type="synonym">Lalaria deformans</name>
    <dbReference type="NCBI Taxonomy" id="1097556"/>
    <lineage>
        <taxon>Eukaryota</taxon>
        <taxon>Fungi</taxon>
        <taxon>Dikarya</taxon>
        <taxon>Ascomycota</taxon>
        <taxon>Taphrinomycotina</taxon>
        <taxon>Taphrinomycetes</taxon>
        <taxon>Taphrinales</taxon>
        <taxon>Taphrinaceae</taxon>
        <taxon>Taphrina</taxon>
    </lineage>
</organism>
<dbReference type="OrthoDB" id="809632at2759"/>
<dbReference type="Proteomes" id="UP000013776">
    <property type="component" value="Unassembled WGS sequence"/>
</dbReference>
<dbReference type="InterPro" id="IPR013149">
    <property type="entry name" value="ADH-like_C"/>
</dbReference>
<dbReference type="InterPro" id="IPR020843">
    <property type="entry name" value="ER"/>
</dbReference>
<evidence type="ECO:0000259" key="2">
    <source>
        <dbReference type="SMART" id="SM00829"/>
    </source>
</evidence>
<dbReference type="AlphaFoldDB" id="R4XN84"/>
<dbReference type="PANTHER" id="PTHR43205">
    <property type="entry name" value="PROSTAGLANDIN REDUCTASE"/>
    <property type="match status" value="1"/>
</dbReference>
<dbReference type="Gene3D" id="3.40.50.720">
    <property type="entry name" value="NAD(P)-binding Rossmann-like Domain"/>
    <property type="match status" value="1"/>
</dbReference>
<keyword evidence="4" id="KW-1185">Reference proteome</keyword>
<dbReference type="VEuPathDB" id="FungiDB:TAPDE_005216"/>
<dbReference type="Gene3D" id="3.90.180.10">
    <property type="entry name" value="Medium-chain alcohol dehydrogenases, catalytic domain"/>
    <property type="match status" value="1"/>
</dbReference>
<evidence type="ECO:0000256" key="1">
    <source>
        <dbReference type="ARBA" id="ARBA00023002"/>
    </source>
</evidence>
<dbReference type="EMBL" id="CAHR02000289">
    <property type="protein sequence ID" value="CCG84704.1"/>
    <property type="molecule type" value="Genomic_DNA"/>
</dbReference>
<dbReference type="CDD" id="cd05288">
    <property type="entry name" value="PGDH"/>
    <property type="match status" value="1"/>
</dbReference>